<evidence type="ECO:0000256" key="1">
    <source>
        <dbReference type="SAM" id="MobiDB-lite"/>
    </source>
</evidence>
<name>T1YSG7_9VIRU</name>
<feature type="region of interest" description="Disordered" evidence="1">
    <location>
        <begin position="19"/>
        <end position="38"/>
    </location>
</feature>
<proteinExistence type="predicted"/>
<protein>
    <submittedName>
        <fullName evidence="2">Capsid protein</fullName>
    </submittedName>
</protein>
<accession>T1YSG7</accession>
<evidence type="ECO:0000313" key="3">
    <source>
        <dbReference type="Proteomes" id="UP000173778"/>
    </source>
</evidence>
<dbReference type="Proteomes" id="UP000173778">
    <property type="component" value="Genome"/>
</dbReference>
<organism evidence="2 3">
    <name type="scientific">Faecal-associated gemycircularvirus 1c</name>
    <dbReference type="NCBI Taxonomy" id="1391030"/>
    <lineage>
        <taxon>Viruses</taxon>
        <taxon>Monodnaviria</taxon>
        <taxon>Shotokuvirae</taxon>
        <taxon>Cressdnaviricota</taxon>
        <taxon>Repensiviricetes</taxon>
        <taxon>Geplafuvirales</taxon>
        <taxon>Genomoviridae</taxon>
        <taxon>Gemycircularvirus</taxon>
        <taxon>Gemycircularvirus blabi1</taxon>
    </lineage>
</organism>
<dbReference type="EMBL" id="KF371641">
    <property type="protein sequence ID" value="AGU67668.1"/>
    <property type="molecule type" value="Genomic_DNA"/>
</dbReference>
<evidence type="ECO:0000313" key="2">
    <source>
        <dbReference type="EMBL" id="AGU67668.1"/>
    </source>
</evidence>
<sequence length="307" mass="34547">MAYKYFASRSNPKYRALVRSQKRGGSRRKYRTKKRTYRKRRTMPRKRILNITSRKKRNGMLSWSNTTPSGSTKAVGIGPAYVNGSTGGLFLFCPTAQSLVTAGSTNLVIQDSDRTSSTCYMKGFSEHIRIQTSSPIPWFWRRICFTVKGYPFTASASPTVPELPYLDTSNGLERLWVNLGTNNSTALYNSITELLFKGLSQKDWTDPLIAPLDTSRVTVKFDKTWTIKSGNASGAVTERKHWFPMNHNLVYDDDENGATVDTRYLSVNSKAGMGDYYILDFFSPGTGGGTGDLIRIDSNATLYWHEK</sequence>
<feature type="compositionally biased region" description="Basic residues" evidence="1">
    <location>
        <begin position="20"/>
        <end position="38"/>
    </location>
</feature>
<reference evidence="2 3" key="1">
    <citation type="journal article" date="2013" name="Virus Res.">
        <title>Novel myco-like DNA viruses discovered in the faecal matter of various animals.</title>
        <authorList>
            <person name="Sikorski A."/>
            <person name="Massaro M."/>
            <person name="Kraberger S."/>
            <person name="Young L.M."/>
            <person name="Smalley D."/>
            <person name="Martin D.P."/>
            <person name="Varsani A."/>
        </authorList>
    </citation>
    <scope>NUCLEOTIDE SEQUENCE [LARGE SCALE GENOMIC DNA]</scope>
    <source>
        <strain evidence="2">P9</strain>
    </source>
</reference>